<organism evidence="1 2">
    <name type="scientific">Venturia canescens</name>
    <dbReference type="NCBI Taxonomy" id="32260"/>
    <lineage>
        <taxon>Eukaryota</taxon>
        <taxon>Metazoa</taxon>
        <taxon>Ecdysozoa</taxon>
        <taxon>Arthropoda</taxon>
        <taxon>Hexapoda</taxon>
        <taxon>Insecta</taxon>
        <taxon>Pterygota</taxon>
        <taxon>Neoptera</taxon>
        <taxon>Endopterygota</taxon>
        <taxon>Hymenoptera</taxon>
        <taxon>Apocrita</taxon>
        <taxon>Ichneumonoidea</taxon>
        <taxon>Ichneumonidae</taxon>
        <taxon>Campopleginae</taxon>
        <taxon>Dusona group</taxon>
        <taxon>Venturia</taxon>
    </lineage>
</organism>
<proteinExistence type="predicted"/>
<comment type="caution">
    <text evidence="1">The sequence shown here is derived from an EMBL/GenBank/DDBJ whole genome shotgun (WGS) entry which is preliminary data.</text>
</comment>
<sequence>MDSNEAFTRAALYQSCKRSKILNNIDIENVDIQTLRALVNQHNAVSVRELPILISKYVVKFGLSFVVERFPKMRGYMNPENIVVQIEDDELLYLQTHEGRAQMNIYTIVMKNIAVSVLGSSIASLREQLNSNSRVTEYPKIKVKSVAQPIPQQVVPKTYTNKFDDVSFSPMLTSPLQRAVQSSKAGSSERDTNIHKHSDQVVNGRIIRRNELQAIRRMHRDRLTSRLRPIDNLSDSAESVDNEDEVDDIEETEIERRSLLGRRSSISKFNDSTILLDDINDADEKYLEYTSPLSQSPRQDAANDWLNLDNVEHQRHYATIEKTKIRSMPKTSSDTLIFPSESKQTINESEIIHKLADDGEVKTHELKTVDRQMDLEQQQKEDDEDDIISIIEPSDVNKTTNGPDEAGNTREEFTDKSAPIVSDVSIDAEKHKAASTSDTDDKRITISFSDDEDD</sequence>
<gene>
    <name evidence="1" type="ORF">KP791_000045</name>
</gene>
<dbReference type="Proteomes" id="UP000824380">
    <property type="component" value="Chromosome 4"/>
</dbReference>
<evidence type="ECO:0000313" key="2">
    <source>
        <dbReference type="Proteomes" id="UP000824380"/>
    </source>
</evidence>
<reference evidence="1" key="1">
    <citation type="submission" date="2022-07" db="EMBL/GenBank/DDBJ databases">
        <title>Venturia canescens Genome.</title>
        <authorList>
            <person name="Burke G.R."/>
            <person name="Simmonds T.J."/>
            <person name="Geib S.M."/>
        </authorList>
    </citation>
    <scope>NUCLEOTIDE SEQUENCE</scope>
    <source>
        <strain evidence="1">UGA</strain>
    </source>
</reference>
<accession>A0ACB9ZHV3</accession>
<dbReference type="EMBL" id="CM033500">
    <property type="protein sequence ID" value="KAI5630610.1"/>
    <property type="molecule type" value="Genomic_DNA"/>
</dbReference>
<evidence type="ECO:0000313" key="1">
    <source>
        <dbReference type="EMBL" id="KAI5630610.1"/>
    </source>
</evidence>
<name>A0ACB9ZHV3_9HYME</name>
<protein>
    <submittedName>
        <fullName evidence="1">OrNVorf18-like</fullName>
    </submittedName>
</protein>
<keyword evidence="2" id="KW-1185">Reference proteome</keyword>